<dbReference type="AlphaFoldDB" id="A0A8J7M1V7"/>
<keyword evidence="2" id="KW-1185">Reference proteome</keyword>
<comment type="caution">
    <text evidence="1">The sequence shown here is derived from an EMBL/GenBank/DDBJ whole genome shotgun (WGS) entry which is preliminary data.</text>
</comment>
<evidence type="ECO:0000313" key="1">
    <source>
        <dbReference type="EMBL" id="MBJ6726969.1"/>
    </source>
</evidence>
<dbReference type="Proteomes" id="UP000636888">
    <property type="component" value="Unassembled WGS sequence"/>
</dbReference>
<dbReference type="EMBL" id="JAEMHM010000018">
    <property type="protein sequence ID" value="MBJ6726969.1"/>
    <property type="molecule type" value="Genomic_DNA"/>
</dbReference>
<accession>A0A8J7M1V7</accession>
<organism evidence="1 2">
    <name type="scientific">Geomesophilobacter sediminis</name>
    <dbReference type="NCBI Taxonomy" id="2798584"/>
    <lineage>
        <taxon>Bacteria</taxon>
        <taxon>Pseudomonadati</taxon>
        <taxon>Thermodesulfobacteriota</taxon>
        <taxon>Desulfuromonadia</taxon>
        <taxon>Geobacterales</taxon>
        <taxon>Geobacteraceae</taxon>
        <taxon>Geomesophilobacter</taxon>
    </lineage>
</organism>
<evidence type="ECO:0000313" key="2">
    <source>
        <dbReference type="Proteomes" id="UP000636888"/>
    </source>
</evidence>
<dbReference type="Pfam" id="PF06037">
    <property type="entry name" value="DUF922"/>
    <property type="match status" value="1"/>
</dbReference>
<sequence length="193" mass="21878">MSRSKGGFFTNLFQPTPPAPACELNVKEHYDFYDINGTSVGDLRKQMRSNGTRWNDGRVYAALTTWDIHYNYDIFEHDGRCGVKSVATDVDIVYHFPRRITSLATPDVIGGVWSDYYEHLKVHEFGHKELAIKAAGEINETLASLDNFSSRTDLEREVKRLIDAKLKKLNDDQVEYDAETHHGATQGAVLPDN</sequence>
<protein>
    <submittedName>
        <fullName evidence="1">DUF922 domain-containing protein</fullName>
    </submittedName>
</protein>
<dbReference type="RefSeq" id="WP_199385881.1">
    <property type="nucleotide sequence ID" value="NZ_JAEMHM010000018.1"/>
</dbReference>
<proteinExistence type="predicted"/>
<gene>
    <name evidence="1" type="ORF">JFN93_19840</name>
</gene>
<dbReference type="InterPro" id="IPR010321">
    <property type="entry name" value="DUF922"/>
</dbReference>
<name>A0A8J7M1V7_9BACT</name>
<reference evidence="1" key="1">
    <citation type="submission" date="2020-12" db="EMBL/GenBank/DDBJ databases">
        <title>Geomonas sp. Red875, isolated from river sediment.</title>
        <authorList>
            <person name="Xu Z."/>
            <person name="Zhang Z."/>
            <person name="Masuda Y."/>
            <person name="Itoh H."/>
            <person name="Senoo K."/>
        </authorList>
    </citation>
    <scope>NUCLEOTIDE SEQUENCE</scope>
    <source>
        <strain evidence="1">Red875</strain>
    </source>
</reference>